<accession>A0A8J3H1D9</accession>
<protein>
    <recommendedName>
        <fullName evidence="6">Acyl-homoserine-lactone synthase</fullName>
        <ecNumber evidence="6">2.3.1.184</ecNumber>
    </recommendedName>
    <alternativeName>
        <fullName evidence="6">Autoinducer synthesis protein</fullName>
    </alternativeName>
</protein>
<reference evidence="8" key="2">
    <citation type="submission" date="2020-09" db="EMBL/GenBank/DDBJ databases">
        <authorList>
            <person name="Sun Q."/>
            <person name="Kim S."/>
        </authorList>
    </citation>
    <scope>NUCLEOTIDE SEQUENCE</scope>
    <source>
        <strain evidence="8">KCTC 42650</strain>
    </source>
</reference>
<dbReference type="PANTHER" id="PTHR39322:SF1">
    <property type="entry name" value="ISOVALERYL-HOMOSERINE LACTONE SYNTHASE"/>
    <property type="match status" value="1"/>
</dbReference>
<evidence type="ECO:0000256" key="1">
    <source>
        <dbReference type="ARBA" id="ARBA00022654"/>
    </source>
</evidence>
<dbReference type="InterPro" id="IPR016181">
    <property type="entry name" value="Acyl_CoA_acyltransferase"/>
</dbReference>
<keyword evidence="9" id="KW-1185">Reference proteome</keyword>
<dbReference type="Pfam" id="PF00765">
    <property type="entry name" value="Autoind_synth"/>
    <property type="match status" value="1"/>
</dbReference>
<evidence type="ECO:0000256" key="4">
    <source>
        <dbReference type="ARBA" id="ARBA00022929"/>
    </source>
</evidence>
<dbReference type="GO" id="GO:0061579">
    <property type="term" value="F:N-acyl homoserine lactone synthase activity"/>
    <property type="evidence" value="ECO:0007669"/>
    <property type="project" value="UniProtKB-UniRule"/>
</dbReference>
<dbReference type="AlphaFoldDB" id="A0A8J3H1D9"/>
<feature type="region of interest" description="Disordered" evidence="7">
    <location>
        <begin position="235"/>
        <end position="262"/>
    </location>
</feature>
<feature type="compositionally biased region" description="Polar residues" evidence="7">
    <location>
        <begin position="253"/>
        <end position="262"/>
    </location>
</feature>
<evidence type="ECO:0000256" key="2">
    <source>
        <dbReference type="ARBA" id="ARBA00022679"/>
    </source>
</evidence>
<dbReference type="GO" id="GO:0009372">
    <property type="term" value="P:quorum sensing"/>
    <property type="evidence" value="ECO:0007669"/>
    <property type="project" value="UniProtKB-UniRule"/>
</dbReference>
<name>A0A8J3H1D9_9RHOB</name>
<reference evidence="8" key="1">
    <citation type="journal article" date="2014" name="Int. J. Syst. Evol. Microbiol.">
        <title>Complete genome sequence of Corynebacterium casei LMG S-19264T (=DSM 44701T), isolated from a smear-ripened cheese.</title>
        <authorList>
            <consortium name="US DOE Joint Genome Institute (JGI-PGF)"/>
            <person name="Walter F."/>
            <person name="Albersmeier A."/>
            <person name="Kalinowski J."/>
            <person name="Ruckert C."/>
        </authorList>
    </citation>
    <scope>NUCLEOTIDE SEQUENCE</scope>
    <source>
        <strain evidence="8">KCTC 42650</strain>
    </source>
</reference>
<keyword evidence="2 6" id="KW-0808">Transferase</keyword>
<evidence type="ECO:0000256" key="7">
    <source>
        <dbReference type="SAM" id="MobiDB-lite"/>
    </source>
</evidence>
<dbReference type="EC" id="2.3.1.184" evidence="6"/>
<dbReference type="PROSITE" id="PS51187">
    <property type="entry name" value="AUTOINDUCER_SYNTH_2"/>
    <property type="match status" value="1"/>
</dbReference>
<dbReference type="PRINTS" id="PR01549">
    <property type="entry name" value="AUTOINDCRSYN"/>
</dbReference>
<keyword evidence="3 6" id="KW-0949">S-adenosyl-L-methionine</keyword>
<dbReference type="Gene3D" id="3.40.630.30">
    <property type="match status" value="1"/>
</dbReference>
<dbReference type="InterPro" id="IPR001690">
    <property type="entry name" value="Autoind_synthase"/>
</dbReference>
<comment type="similarity">
    <text evidence="5 6">Belongs to the autoinducer synthase family.</text>
</comment>
<gene>
    <name evidence="8" type="ORF">GCM10017056_39140</name>
</gene>
<sequence>MLRYLYADQFASHPRLAQSMFADRATQFAGRLGWPVTVDAKGEERDLYDSLNPLYVIWEEPGGRHGGSMRFLPTTGRVMVNDIFAHLTGGAITSPLIWECTRFCLAPEVGPRVAAALMLGGGEIMARFGVRHFVGVFDARMVRIYRAICASPEVLGSTGEGREQISVGPLVLHRDGPPPGRPPRPHLARAVAPLVRPLLRRADPARPSRRGLRQGHWRSRARACRVAPCLHRPLPFPTTRPAPSTASPRCSAASASISTMPC</sequence>
<organism evidence="8 9">
    <name type="scientific">Seohaeicola zhoushanensis</name>
    <dbReference type="NCBI Taxonomy" id="1569283"/>
    <lineage>
        <taxon>Bacteria</taxon>
        <taxon>Pseudomonadati</taxon>
        <taxon>Pseudomonadota</taxon>
        <taxon>Alphaproteobacteria</taxon>
        <taxon>Rhodobacterales</taxon>
        <taxon>Roseobacteraceae</taxon>
        <taxon>Seohaeicola</taxon>
    </lineage>
</organism>
<keyword evidence="4 5" id="KW-0071">Autoinducer synthesis</keyword>
<comment type="catalytic activity">
    <reaction evidence="6">
        <text>a fatty acyl-[ACP] + S-adenosyl-L-methionine = an N-acyl-L-homoserine lactone + S-methyl-5'-thioadenosine + holo-[ACP] + H(+)</text>
        <dbReference type="Rhea" id="RHEA:10096"/>
        <dbReference type="Rhea" id="RHEA-COMP:9685"/>
        <dbReference type="Rhea" id="RHEA-COMP:14125"/>
        <dbReference type="ChEBI" id="CHEBI:15378"/>
        <dbReference type="ChEBI" id="CHEBI:17509"/>
        <dbReference type="ChEBI" id="CHEBI:55474"/>
        <dbReference type="ChEBI" id="CHEBI:59789"/>
        <dbReference type="ChEBI" id="CHEBI:64479"/>
        <dbReference type="ChEBI" id="CHEBI:138651"/>
        <dbReference type="EC" id="2.3.1.184"/>
    </reaction>
</comment>
<evidence type="ECO:0000256" key="3">
    <source>
        <dbReference type="ARBA" id="ARBA00022691"/>
    </source>
</evidence>
<evidence type="ECO:0000313" key="8">
    <source>
        <dbReference type="EMBL" id="GHF64118.1"/>
    </source>
</evidence>
<evidence type="ECO:0000313" key="9">
    <source>
        <dbReference type="Proteomes" id="UP000626220"/>
    </source>
</evidence>
<evidence type="ECO:0000256" key="5">
    <source>
        <dbReference type="PROSITE-ProRule" id="PRU00533"/>
    </source>
</evidence>
<dbReference type="EMBL" id="BNCJ01000015">
    <property type="protein sequence ID" value="GHF64118.1"/>
    <property type="molecule type" value="Genomic_DNA"/>
</dbReference>
<dbReference type="SUPFAM" id="SSF55729">
    <property type="entry name" value="Acyl-CoA N-acyltransferases (Nat)"/>
    <property type="match status" value="1"/>
</dbReference>
<proteinExistence type="inferred from homology"/>
<keyword evidence="1 5" id="KW-0673">Quorum sensing</keyword>
<evidence type="ECO:0000256" key="6">
    <source>
        <dbReference type="RuleBase" id="RU361135"/>
    </source>
</evidence>
<dbReference type="Proteomes" id="UP000626220">
    <property type="component" value="Unassembled WGS sequence"/>
</dbReference>
<dbReference type="GO" id="GO:0007165">
    <property type="term" value="P:signal transduction"/>
    <property type="evidence" value="ECO:0007669"/>
    <property type="project" value="TreeGrafter"/>
</dbReference>
<comment type="caution">
    <text evidence="8">The sequence shown here is derived from an EMBL/GenBank/DDBJ whole genome shotgun (WGS) entry which is preliminary data.</text>
</comment>
<dbReference type="PANTHER" id="PTHR39322">
    <property type="entry name" value="ACYL-HOMOSERINE-LACTONE SYNTHASE"/>
    <property type="match status" value="1"/>
</dbReference>